<dbReference type="RefSeq" id="WP_066607099.1">
    <property type="nucleotide sequence ID" value="NZ_CP014230.1"/>
</dbReference>
<keyword evidence="2" id="KW-1185">Reference proteome</keyword>
<dbReference type="AlphaFoldDB" id="A0A109W6E1"/>
<dbReference type="OrthoDB" id="5471363at2"/>
<proteinExistence type="predicted"/>
<protein>
    <submittedName>
        <fullName evidence="1">Uncharacterized protein</fullName>
    </submittedName>
</protein>
<accession>A0A109W6E1</accession>
<sequence>MISRPFSDTGVHGEASSAELEARLESVGRRISMYLRHLPLPERVRHELALETLHLLASDPGDMTRIEARSMRILYSRLRERKLDMAAMPAPPLSRSHMKPEEMDRRPWVRAMLRIWRPAYSFSAQIMNTAYADMVLYALLLAGLYALGADQP</sequence>
<evidence type="ECO:0000313" key="1">
    <source>
        <dbReference type="EMBL" id="AMD93485.1"/>
    </source>
</evidence>
<dbReference type="KEGG" id="doa:AXF15_10500"/>
<name>A0A109W6E1_9BACT</name>
<dbReference type="STRING" id="888061.AXF15_10500"/>
<organism evidence="1 2">
    <name type="scientific">Desulfomicrobium orale DSM 12838</name>
    <dbReference type="NCBI Taxonomy" id="888061"/>
    <lineage>
        <taxon>Bacteria</taxon>
        <taxon>Pseudomonadati</taxon>
        <taxon>Thermodesulfobacteriota</taxon>
        <taxon>Desulfovibrionia</taxon>
        <taxon>Desulfovibrionales</taxon>
        <taxon>Desulfomicrobiaceae</taxon>
        <taxon>Desulfomicrobium</taxon>
    </lineage>
</organism>
<dbReference type="Proteomes" id="UP000063964">
    <property type="component" value="Chromosome"/>
</dbReference>
<dbReference type="EMBL" id="CP014230">
    <property type="protein sequence ID" value="AMD93485.1"/>
    <property type="molecule type" value="Genomic_DNA"/>
</dbReference>
<gene>
    <name evidence="1" type="ORF">AXF15_10500</name>
</gene>
<evidence type="ECO:0000313" key="2">
    <source>
        <dbReference type="Proteomes" id="UP000063964"/>
    </source>
</evidence>
<reference evidence="2" key="1">
    <citation type="submission" date="2016-02" db="EMBL/GenBank/DDBJ databases">
        <authorList>
            <person name="Holder M.E."/>
            <person name="Ajami N.J."/>
            <person name="Petrosino J.F."/>
        </authorList>
    </citation>
    <scope>NUCLEOTIDE SEQUENCE [LARGE SCALE GENOMIC DNA]</scope>
    <source>
        <strain evidence="2">DSM 12838</strain>
    </source>
</reference>